<gene>
    <name evidence="3" type="ORF">DC3_26090</name>
</gene>
<comment type="caution">
    <text evidence="3">The sequence shown here is derived from an EMBL/GenBank/DDBJ whole genome shotgun (WGS) entry which is preliminary data.</text>
</comment>
<organism evidence="3 4">
    <name type="scientific">Deinococcus cellulosilyticus (strain DSM 18568 / NBRC 106333 / KACC 11606 / 5516J-15)</name>
    <dbReference type="NCBI Taxonomy" id="1223518"/>
    <lineage>
        <taxon>Bacteria</taxon>
        <taxon>Thermotogati</taxon>
        <taxon>Deinococcota</taxon>
        <taxon>Deinococci</taxon>
        <taxon>Deinococcales</taxon>
        <taxon>Deinococcaceae</taxon>
        <taxon>Deinococcus</taxon>
    </lineage>
</organism>
<dbReference type="Gene3D" id="2.70.70.10">
    <property type="entry name" value="Glucose Permease (Domain IIA)"/>
    <property type="match status" value="1"/>
</dbReference>
<dbReference type="OrthoDB" id="9810477at2"/>
<dbReference type="RefSeq" id="WP_146884862.1">
    <property type="nucleotide sequence ID" value="NZ_BJXB01000011.1"/>
</dbReference>
<dbReference type="EMBL" id="BJXB01000011">
    <property type="protein sequence ID" value="GEM46974.1"/>
    <property type="molecule type" value="Genomic_DNA"/>
</dbReference>
<keyword evidence="1" id="KW-1133">Transmembrane helix</keyword>
<dbReference type="Proteomes" id="UP000321306">
    <property type="component" value="Unassembled WGS sequence"/>
</dbReference>
<sequence>MLKALRWTLPLVVLIVIGVLLYPYLRNAARYAELMREPMPQELPVPVKGVGRNQLVDTWGGARSEGRKHEGIDIFAKTGTPILSSTRGIVTRIGWNRLGGETVTVLGPGGNYHYYAHLSKYAADIRVGDWVEAGAVLGYVGNTGNARTTPPHLHYGIYDFKWKAMNPYPYLK</sequence>
<dbReference type="GO" id="GO:0004222">
    <property type="term" value="F:metalloendopeptidase activity"/>
    <property type="evidence" value="ECO:0007669"/>
    <property type="project" value="TreeGrafter"/>
</dbReference>
<evidence type="ECO:0000313" key="3">
    <source>
        <dbReference type="EMBL" id="GEM46974.1"/>
    </source>
</evidence>
<feature type="transmembrane region" description="Helical" evidence="1">
    <location>
        <begin position="6"/>
        <end position="25"/>
    </location>
</feature>
<name>A0A511N288_DEIC1</name>
<dbReference type="InterPro" id="IPR016047">
    <property type="entry name" value="M23ase_b-sheet_dom"/>
</dbReference>
<evidence type="ECO:0000313" key="4">
    <source>
        <dbReference type="Proteomes" id="UP000321306"/>
    </source>
</evidence>
<dbReference type="SUPFAM" id="SSF51261">
    <property type="entry name" value="Duplicated hybrid motif"/>
    <property type="match status" value="1"/>
</dbReference>
<accession>A0A511N288</accession>
<dbReference type="PANTHER" id="PTHR21666:SF268">
    <property type="entry name" value="PEPTIDASE M23 DOMAIN-CONTAINING PROTEIN"/>
    <property type="match status" value="1"/>
</dbReference>
<evidence type="ECO:0000256" key="1">
    <source>
        <dbReference type="SAM" id="Phobius"/>
    </source>
</evidence>
<keyword evidence="1" id="KW-0812">Transmembrane</keyword>
<proteinExistence type="predicted"/>
<protein>
    <recommendedName>
        <fullName evidence="2">M23ase beta-sheet core domain-containing protein</fullName>
    </recommendedName>
</protein>
<reference evidence="3 4" key="1">
    <citation type="submission" date="2019-07" db="EMBL/GenBank/DDBJ databases">
        <title>Whole genome shotgun sequence of Deinococcus cellulosilyticus NBRC 106333.</title>
        <authorList>
            <person name="Hosoyama A."/>
            <person name="Uohara A."/>
            <person name="Ohji S."/>
            <person name="Ichikawa N."/>
        </authorList>
    </citation>
    <scope>NUCLEOTIDE SEQUENCE [LARGE SCALE GENOMIC DNA]</scope>
    <source>
        <strain evidence="3 4">NBRC 106333</strain>
    </source>
</reference>
<evidence type="ECO:0000259" key="2">
    <source>
        <dbReference type="Pfam" id="PF01551"/>
    </source>
</evidence>
<dbReference type="Pfam" id="PF01551">
    <property type="entry name" value="Peptidase_M23"/>
    <property type="match status" value="1"/>
</dbReference>
<dbReference type="CDD" id="cd12797">
    <property type="entry name" value="M23_peptidase"/>
    <property type="match status" value="1"/>
</dbReference>
<dbReference type="InterPro" id="IPR050570">
    <property type="entry name" value="Cell_wall_metabolism_enzyme"/>
</dbReference>
<dbReference type="PANTHER" id="PTHR21666">
    <property type="entry name" value="PEPTIDASE-RELATED"/>
    <property type="match status" value="1"/>
</dbReference>
<dbReference type="InterPro" id="IPR011055">
    <property type="entry name" value="Dup_hybrid_motif"/>
</dbReference>
<dbReference type="AlphaFoldDB" id="A0A511N288"/>
<feature type="domain" description="M23ase beta-sheet core" evidence="2">
    <location>
        <begin position="68"/>
        <end position="167"/>
    </location>
</feature>
<keyword evidence="1" id="KW-0472">Membrane</keyword>
<keyword evidence="4" id="KW-1185">Reference proteome</keyword>